<dbReference type="Gene3D" id="1.10.260.40">
    <property type="entry name" value="lambda repressor-like DNA-binding domains"/>
    <property type="match status" value="1"/>
</dbReference>
<dbReference type="GO" id="GO:0005829">
    <property type="term" value="C:cytosol"/>
    <property type="evidence" value="ECO:0007669"/>
    <property type="project" value="TreeGrafter"/>
</dbReference>
<sequence>MSIAASSLPENDGASNASTWLGEEIKNLRRARGYSLQMLSDRCGKSIGYLSQLERGLTTPTIGAMQEIARALDVQISWFFPKGKPEDPTDSGIVVRYEQRRRLSFDSGAADYLLSPSLSGQLELLVCILEPGSDSGQAYCHRGEEAGVVIQGNLELWVEDKHFLLQPGDSFAFLSTQPHRYRNPGLVPTEVVWAITPPTY</sequence>
<dbReference type="RefSeq" id="WP_025517619.1">
    <property type="nucleotide sequence ID" value="NZ_CP016340.1"/>
</dbReference>
<dbReference type="eggNOG" id="COG1917">
    <property type="taxonomic scope" value="Bacteria"/>
</dbReference>
<dbReference type="Gene3D" id="2.60.120.10">
    <property type="entry name" value="Jelly Rolls"/>
    <property type="match status" value="1"/>
</dbReference>
<accession>A0A157RR85</accession>
<dbReference type="Pfam" id="PF07883">
    <property type="entry name" value="Cupin_2"/>
    <property type="match status" value="1"/>
</dbReference>
<dbReference type="AlphaFoldDB" id="A0A157RR85"/>
<dbReference type="Proteomes" id="UP000076825">
    <property type="component" value="Chromosome 1"/>
</dbReference>
<dbReference type="InterPro" id="IPR001387">
    <property type="entry name" value="Cro/C1-type_HTH"/>
</dbReference>
<dbReference type="InterPro" id="IPR010982">
    <property type="entry name" value="Lambda_DNA-bd_dom_sf"/>
</dbReference>
<dbReference type="eggNOG" id="COG1396">
    <property type="taxonomic scope" value="Bacteria"/>
</dbReference>
<proteinExistence type="predicted"/>
<dbReference type="InterPro" id="IPR013096">
    <property type="entry name" value="Cupin_2"/>
</dbReference>
<dbReference type="InterPro" id="IPR014710">
    <property type="entry name" value="RmlC-like_jellyroll"/>
</dbReference>
<protein>
    <submittedName>
        <fullName evidence="3">Transcriptional regulator</fullName>
    </submittedName>
</protein>
<evidence type="ECO:0000256" key="1">
    <source>
        <dbReference type="ARBA" id="ARBA00023125"/>
    </source>
</evidence>
<organism evidence="3 4">
    <name type="scientific">Bordetella trematum</name>
    <dbReference type="NCBI Taxonomy" id="123899"/>
    <lineage>
        <taxon>Bacteria</taxon>
        <taxon>Pseudomonadati</taxon>
        <taxon>Pseudomonadota</taxon>
        <taxon>Betaproteobacteria</taxon>
        <taxon>Burkholderiales</taxon>
        <taxon>Alcaligenaceae</taxon>
        <taxon>Bordetella</taxon>
    </lineage>
</organism>
<dbReference type="CDD" id="cd02209">
    <property type="entry name" value="cupin_XRE_C"/>
    <property type="match status" value="1"/>
</dbReference>
<dbReference type="Pfam" id="PF01381">
    <property type="entry name" value="HTH_3"/>
    <property type="match status" value="1"/>
</dbReference>
<dbReference type="EMBL" id="LT546645">
    <property type="protein sequence ID" value="SAI71400.1"/>
    <property type="molecule type" value="Genomic_DNA"/>
</dbReference>
<dbReference type="PANTHER" id="PTHR46797:SF2">
    <property type="entry name" value="TRANSCRIPTIONAL REGULATOR"/>
    <property type="match status" value="1"/>
</dbReference>
<dbReference type="PATRIC" id="fig|123899.6.peg.2749"/>
<name>A0A157RR85_9BORD</name>
<dbReference type="PROSITE" id="PS50943">
    <property type="entry name" value="HTH_CROC1"/>
    <property type="match status" value="1"/>
</dbReference>
<reference evidence="3 4" key="1">
    <citation type="submission" date="2016-04" db="EMBL/GenBank/DDBJ databases">
        <authorList>
            <consortium name="Pathogen Informatics"/>
        </authorList>
    </citation>
    <scope>NUCLEOTIDE SEQUENCE [LARGE SCALE GENOMIC DNA]</scope>
    <source>
        <strain evidence="3 4">H044680328</strain>
    </source>
</reference>
<dbReference type="OrthoDB" id="9814751at2"/>
<gene>
    <name evidence="3" type="primary">puuR_3</name>
    <name evidence="3" type="ORF">SAMEA3906487_02759</name>
</gene>
<dbReference type="InterPro" id="IPR050807">
    <property type="entry name" value="TransReg_Diox_bact_type"/>
</dbReference>
<evidence type="ECO:0000313" key="4">
    <source>
        <dbReference type="Proteomes" id="UP000076825"/>
    </source>
</evidence>
<dbReference type="GeneID" id="56589986"/>
<dbReference type="GO" id="GO:0003700">
    <property type="term" value="F:DNA-binding transcription factor activity"/>
    <property type="evidence" value="ECO:0007669"/>
    <property type="project" value="TreeGrafter"/>
</dbReference>
<dbReference type="CDD" id="cd00093">
    <property type="entry name" value="HTH_XRE"/>
    <property type="match status" value="1"/>
</dbReference>
<dbReference type="SMART" id="SM00530">
    <property type="entry name" value="HTH_XRE"/>
    <property type="match status" value="1"/>
</dbReference>
<keyword evidence="1" id="KW-0238">DNA-binding</keyword>
<dbReference type="STRING" id="123899.SAMEA3906487_02759"/>
<dbReference type="KEGG" id="btrm:SAMEA390648702759"/>
<evidence type="ECO:0000259" key="2">
    <source>
        <dbReference type="PROSITE" id="PS50943"/>
    </source>
</evidence>
<evidence type="ECO:0000313" key="3">
    <source>
        <dbReference type="EMBL" id="SAI71400.1"/>
    </source>
</evidence>
<feature type="domain" description="HTH cro/C1-type" evidence="2">
    <location>
        <begin position="25"/>
        <end position="79"/>
    </location>
</feature>
<dbReference type="SUPFAM" id="SSF51182">
    <property type="entry name" value="RmlC-like cupins"/>
    <property type="match status" value="1"/>
</dbReference>
<dbReference type="GO" id="GO:0003677">
    <property type="term" value="F:DNA binding"/>
    <property type="evidence" value="ECO:0007669"/>
    <property type="project" value="UniProtKB-KW"/>
</dbReference>
<dbReference type="InterPro" id="IPR011051">
    <property type="entry name" value="RmlC_Cupin_sf"/>
</dbReference>
<dbReference type="PANTHER" id="PTHR46797">
    <property type="entry name" value="HTH-TYPE TRANSCRIPTIONAL REGULATOR"/>
    <property type="match status" value="1"/>
</dbReference>
<dbReference type="SUPFAM" id="SSF47413">
    <property type="entry name" value="lambda repressor-like DNA-binding domains"/>
    <property type="match status" value="1"/>
</dbReference>
<keyword evidence="4" id="KW-1185">Reference proteome</keyword>